<keyword evidence="2" id="KW-1185">Reference proteome</keyword>
<name>A0A811UBB3_CERCA</name>
<comment type="caution">
    <text evidence="1">The sequence shown here is derived from an EMBL/GenBank/DDBJ whole genome shotgun (WGS) entry which is preliminary data.</text>
</comment>
<organism evidence="1 2">
    <name type="scientific">Ceratitis capitata</name>
    <name type="common">Mediterranean fruit fly</name>
    <name type="synonym">Tephritis capitata</name>
    <dbReference type="NCBI Taxonomy" id="7213"/>
    <lineage>
        <taxon>Eukaryota</taxon>
        <taxon>Metazoa</taxon>
        <taxon>Ecdysozoa</taxon>
        <taxon>Arthropoda</taxon>
        <taxon>Hexapoda</taxon>
        <taxon>Insecta</taxon>
        <taxon>Pterygota</taxon>
        <taxon>Neoptera</taxon>
        <taxon>Endopterygota</taxon>
        <taxon>Diptera</taxon>
        <taxon>Brachycera</taxon>
        <taxon>Muscomorpha</taxon>
        <taxon>Tephritoidea</taxon>
        <taxon>Tephritidae</taxon>
        <taxon>Ceratitis</taxon>
        <taxon>Ceratitis</taxon>
    </lineage>
</organism>
<reference evidence="1" key="1">
    <citation type="submission" date="2020-11" db="EMBL/GenBank/DDBJ databases">
        <authorList>
            <person name="Whitehead M."/>
        </authorList>
    </citation>
    <scope>NUCLEOTIDE SEQUENCE</scope>
    <source>
        <strain evidence="1">EGII</strain>
    </source>
</reference>
<accession>A0A811UBB3</accession>
<evidence type="ECO:0000313" key="2">
    <source>
        <dbReference type="Proteomes" id="UP000606786"/>
    </source>
</evidence>
<proteinExistence type="predicted"/>
<evidence type="ECO:0000313" key="1">
    <source>
        <dbReference type="EMBL" id="CAD6995227.1"/>
    </source>
</evidence>
<feature type="non-terminal residue" evidence="1">
    <location>
        <position position="1"/>
    </location>
</feature>
<dbReference type="AlphaFoldDB" id="A0A811UBB3"/>
<dbReference type="Proteomes" id="UP000606786">
    <property type="component" value="Unassembled WGS sequence"/>
</dbReference>
<sequence length="86" mass="9323">KNAKIFQVTQICAAVLKVGKANGKNALLVPKKLQHFQASKNEKSIRTVASPATLAIVQQPRQQALLHRCTHEPACTLGGTMIVDYS</sequence>
<dbReference type="EMBL" id="CAJHJT010000001">
    <property type="protein sequence ID" value="CAD6995227.1"/>
    <property type="molecule type" value="Genomic_DNA"/>
</dbReference>
<gene>
    <name evidence="1" type="ORF">CCAP1982_LOCUS3946</name>
</gene>
<protein>
    <submittedName>
        <fullName evidence="1">(Mediterranean fruit fly) hypothetical protein</fullName>
    </submittedName>
</protein>